<dbReference type="STRING" id="1123401.GCA_000621325_00204"/>
<dbReference type="CDD" id="cd07998">
    <property type="entry name" value="WGR_DNA_ligase"/>
    <property type="match status" value="1"/>
</dbReference>
<evidence type="ECO:0000313" key="3">
    <source>
        <dbReference type="Proteomes" id="UP000192491"/>
    </source>
</evidence>
<dbReference type="InterPro" id="IPR008893">
    <property type="entry name" value="WGR_domain"/>
</dbReference>
<dbReference type="EMBL" id="MTEJ01000138">
    <property type="protein sequence ID" value="OQX09623.1"/>
    <property type="molecule type" value="Genomic_DNA"/>
</dbReference>
<organism evidence="2 3">
    <name type="scientific">Thiothrix lacustris</name>
    <dbReference type="NCBI Taxonomy" id="525917"/>
    <lineage>
        <taxon>Bacteria</taxon>
        <taxon>Pseudomonadati</taxon>
        <taxon>Pseudomonadota</taxon>
        <taxon>Gammaproteobacteria</taxon>
        <taxon>Thiotrichales</taxon>
        <taxon>Thiotrichaceae</taxon>
        <taxon>Thiothrix</taxon>
    </lineage>
</organism>
<dbReference type="AlphaFoldDB" id="A0A1Y1QMZ2"/>
<dbReference type="Proteomes" id="UP000192491">
    <property type="component" value="Unassembled WGS sequence"/>
</dbReference>
<proteinExistence type="predicted"/>
<dbReference type="InterPro" id="IPR016024">
    <property type="entry name" value="ARM-type_fold"/>
</dbReference>
<feature type="domain" description="WGR" evidence="1">
    <location>
        <begin position="1"/>
        <end position="89"/>
    </location>
</feature>
<sequence length="1165" mass="132005">MKLIRRTTLRFQDGTSDKVYEVDIVEAADDSYLVNFRYGRSGKPLTEGSKTAAPVDSAKAKKVADSLLVSKMNKGYQVLMGYNPVTGETIGASAAAQAEAAPRKGKKAQSRDQQILERLQKFAEGDTHADSTGLIDGYSLSRSVWKAGELRIPDLTTALQAVLANLPAKAKDDAMTYYSIAWAAGRTRDPAAFGVLQPLQDKIPAHLYQFACLQVGQSPESVLPAFDQTLDAVQAIEAIQAFDHYAAMSFDRVNKEDRAYIQQVLHWHGLTAAVEQALSQTVLADADQDFMQLRVDAASYATIQANKAAVPELEPAIMDVLRYHYNALLDQKKHEYQADFDLYTQLLAGMNLETVLANDTWNIARANEGNVQYLWGDSKRNLQNALKATGKVKNISSLWQRVINYYELQSKRQQEVSADRLQQCYAILQTHDAYHDVVNRVVRKINVDRWFYGYQHDIDAAIRSKYDTSLAYHVRRLFMDRFADLRQEALQPKEQLLEHYSQHVVNLYALASIQPDKRAVAFAAIQHAPVNQSFTASFRKLYKMAEFLDDHEALAVLNHRLETTPDDGRRQSWREENPSFTQQSKRYLRRRTVRHLRNLGKFSPNDYLQLAREVLVLADDASPVAQRTPKKQLIHFPDLVAMNFILHRHSHLYEQDYKGAWFLQENRQNEANQPEAFATLWAYAGQDLLYVLRHCKAAMVNDFAYRRLQPQTAFLQEQAQATWLELVVRPYENTALLALEHLRDSLQQTDVVFALLSAKFAAIRHHGLANLTPEHFAENPDLLLDLLLSPHDDVQLFAKNYVYAMPNNHTLLPLLLARPEPALQALGIALIGKLSDAEKREYRVLLFNALTDENAELRRGARMAVLSVNDTDFQKEIFAHILPVLFKAEPVDGYSDDMLAIVQAVTPIHAEIDQNLLWRLLTAKSKLAERAGALILPAHPASAFSIKQLAMLTKIPTLQVRTWAMAALQADSTRVTEQFAEAVRILDNRWDDTRTQAIALFAAFAADFWTSERVVAVCDQVYHDVQQFGRELVLRGFEHGESEHYLLQLSQHPANNVQLFVSNFLQQYASGKPDTILKLQGYFNTVLSQVNRGRLVKDRVIAFLFTESGKDEQVARMVASLFSEQSLSRVIADKARYIKTLFELQNRYGIQQTPVHVIAPAVRAF</sequence>
<dbReference type="SUPFAM" id="SSF48371">
    <property type="entry name" value="ARM repeat"/>
    <property type="match status" value="1"/>
</dbReference>
<reference evidence="2 3" key="1">
    <citation type="submission" date="2017-01" db="EMBL/GenBank/DDBJ databases">
        <title>Novel large sulfur bacteria in the metagenomes of groundwater-fed chemosynthetic microbial mats in the Lake Huron basin.</title>
        <authorList>
            <person name="Sharrar A.M."/>
            <person name="Flood B.E."/>
            <person name="Bailey J.V."/>
            <person name="Jones D.S."/>
            <person name="Biddanda B."/>
            <person name="Ruberg S.A."/>
            <person name="Marcus D.N."/>
            <person name="Dick G.J."/>
        </authorList>
    </citation>
    <scope>NUCLEOTIDE SEQUENCE [LARGE SCALE GENOMIC DNA]</scope>
    <source>
        <strain evidence="2">A8</strain>
    </source>
</reference>
<protein>
    <recommendedName>
        <fullName evidence="1">WGR domain-containing protein</fullName>
    </recommendedName>
</protein>
<comment type="caution">
    <text evidence="2">The sequence shown here is derived from an EMBL/GenBank/DDBJ whole genome shotgun (WGS) entry which is preliminary data.</text>
</comment>
<dbReference type="Gene3D" id="2.20.140.10">
    <property type="entry name" value="WGR domain"/>
    <property type="match status" value="1"/>
</dbReference>
<evidence type="ECO:0000259" key="1">
    <source>
        <dbReference type="PROSITE" id="PS51977"/>
    </source>
</evidence>
<dbReference type="PROSITE" id="PS51977">
    <property type="entry name" value="WGR"/>
    <property type="match status" value="1"/>
</dbReference>
<dbReference type="SMART" id="SM00773">
    <property type="entry name" value="WGR"/>
    <property type="match status" value="1"/>
</dbReference>
<name>A0A1Y1QMZ2_9GAMM</name>
<accession>A0A1Y1QMZ2</accession>
<gene>
    <name evidence="2" type="ORF">BWK73_22340</name>
</gene>
<evidence type="ECO:0000313" key="2">
    <source>
        <dbReference type="EMBL" id="OQX09623.1"/>
    </source>
</evidence>